<reference evidence="1 2" key="1">
    <citation type="journal article" date="2016" name="Nat. Commun.">
        <title>Thousands of microbial genomes shed light on interconnected biogeochemical processes in an aquifer system.</title>
        <authorList>
            <person name="Anantharaman K."/>
            <person name="Brown C.T."/>
            <person name="Hug L.A."/>
            <person name="Sharon I."/>
            <person name="Castelle C.J."/>
            <person name="Probst A.J."/>
            <person name="Thomas B.C."/>
            <person name="Singh A."/>
            <person name="Wilkins M.J."/>
            <person name="Karaoz U."/>
            <person name="Brodie E.L."/>
            <person name="Williams K.H."/>
            <person name="Hubbard S.S."/>
            <person name="Banfield J.F."/>
        </authorList>
    </citation>
    <scope>NUCLEOTIDE SEQUENCE [LARGE SCALE GENOMIC DNA]</scope>
</reference>
<comment type="caution">
    <text evidence="1">The sequence shown here is derived from an EMBL/GenBank/DDBJ whole genome shotgun (WGS) entry which is preliminary data.</text>
</comment>
<dbReference type="EMBL" id="MGJV01000038">
    <property type="protein sequence ID" value="OGN13647.1"/>
    <property type="molecule type" value="Genomic_DNA"/>
</dbReference>
<evidence type="ECO:0000313" key="1">
    <source>
        <dbReference type="EMBL" id="OGN13647.1"/>
    </source>
</evidence>
<sequence length="84" mass="9495">MLSFLPKIKKRHVVAGMIIEGLGRVKGITPRTIVHIDGNNAHVRKIDRERLSSFVTEVLNGEHKAMNRNLSARLPRLNPHLLGR</sequence>
<name>A0A1F8FKE9_9BACT</name>
<dbReference type="Proteomes" id="UP000176581">
    <property type="component" value="Unassembled WGS sequence"/>
</dbReference>
<protein>
    <submittedName>
        <fullName evidence="1">Uncharacterized protein</fullName>
    </submittedName>
</protein>
<organism evidence="1 2">
    <name type="scientific">Candidatus Yanofskybacteria bacterium RIFCSPHIGHO2_02_FULL_43_22</name>
    <dbReference type="NCBI Taxonomy" id="1802681"/>
    <lineage>
        <taxon>Bacteria</taxon>
        <taxon>Candidatus Yanofskyibacteriota</taxon>
    </lineage>
</organism>
<evidence type="ECO:0000313" key="2">
    <source>
        <dbReference type="Proteomes" id="UP000176581"/>
    </source>
</evidence>
<proteinExistence type="predicted"/>
<gene>
    <name evidence="1" type="ORF">A3J47_03060</name>
</gene>
<dbReference type="AlphaFoldDB" id="A0A1F8FKE9"/>
<accession>A0A1F8FKE9</accession>